<reference evidence="3" key="2">
    <citation type="submission" date="2025-04" db="UniProtKB">
        <authorList>
            <consortium name="RefSeq"/>
        </authorList>
    </citation>
    <scope>IDENTIFICATION</scope>
    <source>
        <strain evidence="3">Aabys</strain>
    </source>
</reference>
<dbReference type="VEuPathDB" id="VectorBase:MDOA007976"/>
<organism evidence="1">
    <name type="scientific">Musca domestica</name>
    <name type="common">House fly</name>
    <dbReference type="NCBI Taxonomy" id="7370"/>
    <lineage>
        <taxon>Eukaryota</taxon>
        <taxon>Metazoa</taxon>
        <taxon>Ecdysozoa</taxon>
        <taxon>Arthropoda</taxon>
        <taxon>Hexapoda</taxon>
        <taxon>Insecta</taxon>
        <taxon>Pterygota</taxon>
        <taxon>Neoptera</taxon>
        <taxon>Endopterygota</taxon>
        <taxon>Diptera</taxon>
        <taxon>Brachycera</taxon>
        <taxon>Muscomorpha</taxon>
        <taxon>Muscoidea</taxon>
        <taxon>Muscidae</taxon>
        <taxon>Musca</taxon>
    </lineage>
</organism>
<dbReference type="EnsemblMetazoa" id="MDOA007976-RA">
    <property type="protein sequence ID" value="MDOA007976-PA"/>
    <property type="gene ID" value="MDOA007976"/>
</dbReference>
<dbReference type="VEuPathDB" id="VectorBase:MDOMA2_000446"/>
<accession>A0A1I8MSE6</accession>
<dbReference type="RefSeq" id="XP_005180806.1">
    <property type="nucleotide sequence ID" value="XM_005180749.1"/>
</dbReference>
<reference evidence="1" key="1">
    <citation type="submission" date="2020-05" db="UniProtKB">
        <authorList>
            <consortium name="EnsemblMetazoa"/>
        </authorList>
    </citation>
    <scope>IDENTIFICATION</scope>
    <source>
        <strain evidence="1">Aabys</strain>
    </source>
</reference>
<dbReference type="Pfam" id="PF06477">
    <property type="entry name" value="DUF1091"/>
    <property type="match status" value="1"/>
</dbReference>
<evidence type="ECO:0000313" key="2">
    <source>
        <dbReference type="Proteomes" id="UP001652621"/>
    </source>
</evidence>
<keyword evidence="2" id="KW-1185">Reference proteome</keyword>
<protein>
    <submittedName>
        <fullName evidence="3">Uncharacterized protein LOC101896871</fullName>
    </submittedName>
</protein>
<dbReference type="GeneID" id="101896871"/>
<dbReference type="PANTHER" id="PTHR20898">
    <property type="entry name" value="DAEDALUS ON 3-RELATED-RELATED"/>
    <property type="match status" value="1"/>
</dbReference>
<dbReference type="AlphaFoldDB" id="A0A1I8MSE6"/>
<proteinExistence type="predicted"/>
<evidence type="ECO:0000313" key="3">
    <source>
        <dbReference type="RefSeq" id="XP_005180806.1"/>
    </source>
</evidence>
<dbReference type="InterPro" id="IPR010512">
    <property type="entry name" value="DUF1091"/>
</dbReference>
<gene>
    <name evidence="1" type="primary">101896871</name>
    <name evidence="3" type="synonym">LOC101896871</name>
</gene>
<dbReference type="KEGG" id="mde:101896871"/>
<dbReference type="PANTHER" id="PTHR20898:SF0">
    <property type="entry name" value="DAEDALUS ON 3-RELATED"/>
    <property type="match status" value="1"/>
</dbReference>
<dbReference type="Proteomes" id="UP001652621">
    <property type="component" value="Unplaced"/>
</dbReference>
<sequence length="199" mass="23089">MIRLWKSILFALFVISNIFTLIFGARPFTIDFDVLDYDINPEFVNFIDFKLIPYKGHQAVNGTIIFRRDVVGMRLVHWVTSTKSDGRLWNIYNITVNGCDILANKYSKLNVIMEAVVQRIKQAIPAIPKKCPLKKEKKYSLLNFFLDEEMMPVYVPNIKIQTAFNVLSRMDFVLKLRLTAHVESKIGKRNGEQTNKKSI</sequence>
<evidence type="ECO:0000313" key="1">
    <source>
        <dbReference type="EnsemblMetazoa" id="MDOA007976-PA"/>
    </source>
</evidence>
<name>A0A1I8MSE6_MUSDO</name>